<organism evidence="2 3">
    <name type="scientific">Porphyridium purpureum</name>
    <name type="common">Red alga</name>
    <name type="synonym">Porphyridium cruentum</name>
    <dbReference type="NCBI Taxonomy" id="35688"/>
    <lineage>
        <taxon>Eukaryota</taxon>
        <taxon>Rhodophyta</taxon>
        <taxon>Bangiophyceae</taxon>
        <taxon>Porphyridiales</taxon>
        <taxon>Porphyridiaceae</taxon>
        <taxon>Porphyridium</taxon>
    </lineage>
</organism>
<name>A0A5J4YQN3_PORPP</name>
<reference evidence="3" key="1">
    <citation type="journal article" date="2019" name="Nat. Commun.">
        <title>Expansion of phycobilisome linker gene families in mesophilic red algae.</title>
        <authorList>
            <person name="Lee J."/>
            <person name="Kim D."/>
            <person name="Bhattacharya D."/>
            <person name="Yoon H.S."/>
        </authorList>
    </citation>
    <scope>NUCLEOTIDE SEQUENCE [LARGE SCALE GENOMIC DNA]</scope>
    <source>
        <strain evidence="3">CCMP 1328</strain>
    </source>
</reference>
<evidence type="ECO:0000313" key="2">
    <source>
        <dbReference type="EMBL" id="KAA8493545.1"/>
    </source>
</evidence>
<proteinExistence type="predicted"/>
<comment type="caution">
    <text evidence="2">The sequence shown here is derived from an EMBL/GenBank/DDBJ whole genome shotgun (WGS) entry which is preliminary data.</text>
</comment>
<dbReference type="PANTHER" id="PTHR34202:SF1">
    <property type="entry name" value="UPF0548 PROTEIN"/>
    <property type="match status" value="1"/>
</dbReference>
<dbReference type="AlphaFoldDB" id="A0A5J4YQN3"/>
<gene>
    <name evidence="2" type="ORF">FVE85_4682</name>
</gene>
<evidence type="ECO:0000313" key="3">
    <source>
        <dbReference type="Proteomes" id="UP000324585"/>
    </source>
</evidence>
<dbReference type="Pfam" id="PF09348">
    <property type="entry name" value="DUF1990"/>
    <property type="match status" value="1"/>
</dbReference>
<accession>A0A5J4YQN3</accession>
<keyword evidence="3" id="KW-1185">Reference proteome</keyword>
<feature type="domain" description="DUF1990" evidence="1">
    <location>
        <begin position="76"/>
        <end position="238"/>
    </location>
</feature>
<dbReference type="PANTHER" id="PTHR34202">
    <property type="entry name" value="UPF0548 PROTEIN"/>
    <property type="match status" value="1"/>
</dbReference>
<dbReference type="EMBL" id="VRMN01000006">
    <property type="protein sequence ID" value="KAA8493545.1"/>
    <property type="molecule type" value="Genomic_DNA"/>
</dbReference>
<sequence>MGAFPQLVWGHTRGGQGHERLRARIRLETQEQRGARATAHDGVTQVWPATSTRAELMEHLTHDKKLVPQVCARGGAYVVKHTSAEVGCGEYAAIWPRAVQGIESGDVMRLWWTRFVMPTEVAPDRNVVVLVHPVPLLPLSAAMVCNVLYKTSKPHSYAIGWLTTARHLLHGEERLRLDWIPEPSRSCRCKATDSSSSAAHGRVVFEIVSYSRSAHPVARIAQPMVRWLQDRFAHGAIRNMQRLLQHADKQKAS</sequence>
<dbReference type="Proteomes" id="UP000324585">
    <property type="component" value="Unassembled WGS sequence"/>
</dbReference>
<dbReference type="InterPro" id="IPR018960">
    <property type="entry name" value="DUF1990"/>
</dbReference>
<protein>
    <submittedName>
        <fullName evidence="2">UPF0548 protein</fullName>
    </submittedName>
</protein>
<evidence type="ECO:0000259" key="1">
    <source>
        <dbReference type="Pfam" id="PF09348"/>
    </source>
</evidence>